<name>A0A4C1SJL3_EUMVA</name>
<proteinExistence type="predicted"/>
<sequence length="94" mass="10571">MEDNEDEDKLSLCSTVRDVAKDDEEFDKDEVELAPDVVVVAVAADDEDELRMTRIDWDFSKRFNVCNTNGPLSSPVAVVTAPKRLLSVLKLRET</sequence>
<organism evidence="1 2">
    <name type="scientific">Eumeta variegata</name>
    <name type="common">Bagworm moth</name>
    <name type="synonym">Eumeta japonica</name>
    <dbReference type="NCBI Taxonomy" id="151549"/>
    <lineage>
        <taxon>Eukaryota</taxon>
        <taxon>Metazoa</taxon>
        <taxon>Ecdysozoa</taxon>
        <taxon>Arthropoda</taxon>
        <taxon>Hexapoda</taxon>
        <taxon>Insecta</taxon>
        <taxon>Pterygota</taxon>
        <taxon>Neoptera</taxon>
        <taxon>Endopterygota</taxon>
        <taxon>Lepidoptera</taxon>
        <taxon>Glossata</taxon>
        <taxon>Ditrysia</taxon>
        <taxon>Tineoidea</taxon>
        <taxon>Psychidae</taxon>
        <taxon>Oiketicinae</taxon>
        <taxon>Eumeta</taxon>
    </lineage>
</organism>
<keyword evidence="2" id="KW-1185">Reference proteome</keyword>
<dbReference type="Proteomes" id="UP000299102">
    <property type="component" value="Unassembled WGS sequence"/>
</dbReference>
<accession>A0A4C1SJL3</accession>
<comment type="caution">
    <text evidence="1">The sequence shown here is derived from an EMBL/GenBank/DDBJ whole genome shotgun (WGS) entry which is preliminary data.</text>
</comment>
<evidence type="ECO:0000313" key="2">
    <source>
        <dbReference type="Proteomes" id="UP000299102"/>
    </source>
</evidence>
<reference evidence="1 2" key="1">
    <citation type="journal article" date="2019" name="Commun. Biol.">
        <title>The bagworm genome reveals a unique fibroin gene that provides high tensile strength.</title>
        <authorList>
            <person name="Kono N."/>
            <person name="Nakamura H."/>
            <person name="Ohtoshi R."/>
            <person name="Tomita M."/>
            <person name="Numata K."/>
            <person name="Arakawa K."/>
        </authorList>
    </citation>
    <scope>NUCLEOTIDE SEQUENCE [LARGE SCALE GENOMIC DNA]</scope>
</reference>
<protein>
    <submittedName>
        <fullName evidence="1">Uncharacterized protein</fullName>
    </submittedName>
</protein>
<gene>
    <name evidence="1" type="ORF">EVAR_72724_1</name>
</gene>
<dbReference type="EMBL" id="BGZK01006962">
    <property type="protein sequence ID" value="GBP01557.1"/>
    <property type="molecule type" value="Genomic_DNA"/>
</dbReference>
<evidence type="ECO:0000313" key="1">
    <source>
        <dbReference type="EMBL" id="GBP01557.1"/>
    </source>
</evidence>
<dbReference type="AlphaFoldDB" id="A0A4C1SJL3"/>